<name>A0A915DU79_9BILA</name>
<evidence type="ECO:0000313" key="1">
    <source>
        <dbReference type="Proteomes" id="UP000887574"/>
    </source>
</evidence>
<evidence type="ECO:0000313" key="2">
    <source>
        <dbReference type="WBParaSite" id="jg23710"/>
    </source>
</evidence>
<dbReference type="Proteomes" id="UP000887574">
    <property type="component" value="Unplaced"/>
</dbReference>
<accession>A0A915DU79</accession>
<keyword evidence="1" id="KW-1185">Reference proteome</keyword>
<dbReference type="WBParaSite" id="jg23710">
    <property type="protein sequence ID" value="jg23710"/>
    <property type="gene ID" value="jg23710"/>
</dbReference>
<protein>
    <submittedName>
        <fullName evidence="2">Uncharacterized protein</fullName>
    </submittedName>
</protein>
<dbReference type="AlphaFoldDB" id="A0A915DU79"/>
<reference evidence="2" key="1">
    <citation type="submission" date="2022-11" db="UniProtKB">
        <authorList>
            <consortium name="WormBaseParasite"/>
        </authorList>
    </citation>
    <scope>IDENTIFICATION</scope>
</reference>
<organism evidence="1 2">
    <name type="scientific">Ditylenchus dipsaci</name>
    <dbReference type="NCBI Taxonomy" id="166011"/>
    <lineage>
        <taxon>Eukaryota</taxon>
        <taxon>Metazoa</taxon>
        <taxon>Ecdysozoa</taxon>
        <taxon>Nematoda</taxon>
        <taxon>Chromadorea</taxon>
        <taxon>Rhabditida</taxon>
        <taxon>Tylenchina</taxon>
        <taxon>Tylenchomorpha</taxon>
        <taxon>Sphaerularioidea</taxon>
        <taxon>Anguinidae</taxon>
        <taxon>Anguininae</taxon>
        <taxon>Ditylenchus</taxon>
    </lineage>
</organism>
<sequence length="587" mass="66785">MAVFLLYDSVLSNLDVDSFPALDMYLNMIPGNTKTCLGNISYDQLSKESTDKKRMDGRVLAFDARKKINEVIENTENRIQICAMEQSSCTQKFTLSEPSENGWYEYIKHDSSACKDNFAEEITVSGNLAYVKTFCSDTYNLEDHCWQYFKQKTINLKDRYYNRGYHCVFLKPVEAFGWRDDACKKNSCLYYTSLIVASSEDKHCNVTSASSTLKILQAVLWTGCQLTKCNQPKNYAQECGRSSQLLNKPFWHNEDGDIIFDANSDPMEIPIFLSNADVFIYVIVCVESSTNCFEKTTLTFDSKRFVALDLTYIGCFQAKWHLKNSGQDKDKLYFDGVARNSGCKATIKLVGRELIKCRLLWQPVFTIDATLMVAGKYSYLVEHQTGNVRNYQKTVETSKSESSVDKNIAGASTTVGYKGVTGTPLVFQKSLEISGTAEWAGEWAKLQENRHTSSLIESWSTASMSTYTSELVVNGGAVHHIVQLVVDCSVVTWKSEIYRVFSNNDPLNKTFDEENSSEAMFNPQYLSEELDESDTSGLLQYQLVYCYVCIYQRYVSALNEPQYEKHSPARKLFTKHILRHFVGIKHL</sequence>
<proteinExistence type="predicted"/>